<dbReference type="Proteomes" id="UP001302429">
    <property type="component" value="Chromosome"/>
</dbReference>
<dbReference type="AlphaFoldDB" id="A0AA97F665"/>
<dbReference type="InterPro" id="IPR018531">
    <property type="entry name" value="DUF1993"/>
</dbReference>
<dbReference type="EMBL" id="CP136594">
    <property type="protein sequence ID" value="WOE75119.1"/>
    <property type="molecule type" value="Genomic_DNA"/>
</dbReference>
<dbReference type="Pfam" id="PF09351">
    <property type="entry name" value="DUF1993"/>
    <property type="match status" value="1"/>
</dbReference>
<dbReference type="Gene3D" id="1.20.120.450">
    <property type="entry name" value="dinb family like domain"/>
    <property type="match status" value="1"/>
</dbReference>
<name>A0AA97F665_9SPHN</name>
<dbReference type="PANTHER" id="PTHR36922">
    <property type="entry name" value="BLL2446 PROTEIN"/>
    <property type="match status" value="1"/>
</dbReference>
<dbReference type="InterPro" id="IPR034660">
    <property type="entry name" value="DinB/YfiT-like"/>
</dbReference>
<reference evidence="1 2" key="1">
    <citation type="submission" date="2023-10" db="EMBL/GenBank/DDBJ databases">
        <title>Complete genome sequence of a Sphingomonadaceae bacterium.</title>
        <authorList>
            <person name="Yan C."/>
        </authorList>
    </citation>
    <scope>NUCLEOTIDE SEQUENCE [LARGE SCALE GENOMIC DNA]</scope>
    <source>
        <strain evidence="1 2">SCSIO 66989</strain>
    </source>
</reference>
<dbReference type="RefSeq" id="WP_317081738.1">
    <property type="nucleotide sequence ID" value="NZ_CP136594.1"/>
</dbReference>
<dbReference type="KEGG" id="acoa:RB602_15010"/>
<dbReference type="PANTHER" id="PTHR36922:SF1">
    <property type="entry name" value="DUF1993 DOMAIN-CONTAINING PROTEIN"/>
    <property type="match status" value="1"/>
</dbReference>
<proteinExistence type="predicted"/>
<sequence>MQKGTSMSLYALTVPTFTQLLNGLSAQLDKASEWAKTAGKSNDELMDTRLSEDMLPLSSQVRFVCGQARDSAAKLTGKDMPAIPEDIVAFDALKQLVAETLTLLGDLTEDDFAGDEDAMVELTIPNGMVFDLTRAQYARDWALPQIYFHATTAYAIMRHLGVELGKMDFVGHMLRYFRAPAEQPAA</sequence>
<organism evidence="1 2">
    <name type="scientific">Alterisphingorhabdus coralli</name>
    <dbReference type="NCBI Taxonomy" id="3071408"/>
    <lineage>
        <taxon>Bacteria</taxon>
        <taxon>Pseudomonadati</taxon>
        <taxon>Pseudomonadota</taxon>
        <taxon>Alphaproteobacteria</taxon>
        <taxon>Sphingomonadales</taxon>
        <taxon>Sphingomonadaceae</taxon>
        <taxon>Alterisphingorhabdus (ex Yan et al. 2024)</taxon>
    </lineage>
</organism>
<keyword evidence="2" id="KW-1185">Reference proteome</keyword>
<accession>A0AA97F665</accession>
<gene>
    <name evidence="1" type="ORF">RB602_15010</name>
</gene>
<evidence type="ECO:0000313" key="1">
    <source>
        <dbReference type="EMBL" id="WOE75119.1"/>
    </source>
</evidence>
<protein>
    <submittedName>
        <fullName evidence="1">DUF1993 domain-containing protein</fullName>
    </submittedName>
</protein>
<dbReference type="SUPFAM" id="SSF109854">
    <property type="entry name" value="DinB/YfiT-like putative metalloenzymes"/>
    <property type="match status" value="1"/>
</dbReference>
<evidence type="ECO:0000313" key="2">
    <source>
        <dbReference type="Proteomes" id="UP001302429"/>
    </source>
</evidence>